<comment type="caution">
    <text evidence="2">The sequence shown here is derived from an EMBL/GenBank/DDBJ whole genome shotgun (WGS) entry which is preliminary data.</text>
</comment>
<evidence type="ECO:0000256" key="1">
    <source>
        <dbReference type="SAM" id="MobiDB-lite"/>
    </source>
</evidence>
<proteinExistence type="predicted"/>
<feature type="compositionally biased region" description="Low complexity" evidence="1">
    <location>
        <begin position="92"/>
        <end position="102"/>
    </location>
</feature>
<dbReference type="Proteomes" id="UP000224854">
    <property type="component" value="Unassembled WGS sequence"/>
</dbReference>
<gene>
    <name evidence="2" type="ORF">CDD82_301</name>
</gene>
<feature type="compositionally biased region" description="Acidic residues" evidence="1">
    <location>
        <begin position="269"/>
        <end position="278"/>
    </location>
</feature>
<evidence type="ECO:0000313" key="3">
    <source>
        <dbReference type="Proteomes" id="UP000224854"/>
    </source>
</evidence>
<feature type="region of interest" description="Disordered" evidence="1">
    <location>
        <begin position="254"/>
        <end position="287"/>
    </location>
</feature>
<reference evidence="2 3" key="1">
    <citation type="submission" date="2017-06" db="EMBL/GenBank/DDBJ databases">
        <title>Ant-infecting Ophiocordyceps genomes reveal a high diversity of potential behavioral manipulation genes and a possible major role for enterotoxins.</title>
        <authorList>
            <person name="De Bekker C."/>
            <person name="Evans H.C."/>
            <person name="Brachmann A."/>
            <person name="Hughes D.P."/>
        </authorList>
    </citation>
    <scope>NUCLEOTIDE SEQUENCE [LARGE SCALE GENOMIC DNA]</scope>
    <source>
        <strain evidence="2 3">1348a</strain>
    </source>
</reference>
<feature type="region of interest" description="Disordered" evidence="1">
    <location>
        <begin position="1"/>
        <end position="20"/>
    </location>
</feature>
<protein>
    <submittedName>
        <fullName evidence="2">Uncharacterized protein</fullName>
    </submittedName>
</protein>
<sequence length="287" mass="31365">MPPKRKSPRKPAAVASPAAQVAAGFAKPNLPPLKGTPSARRQYTYGAAVEPPAPRAVQTRRGKLLDLNSAVQNVLEDLDENYDDVGDANVEAQDTPAAAQITPPAPRQPRSTGQGDSRGATPTPSPRKLKTREIVPEIEILSATREIVPEILSDDEDMLSPAAAPRKLKTRKIVPEILSDDEDMRSFAAAPRKLKTRKIVPEILSDDEDMRSFAAESDFYEAASMRLSVEPETPRVYEDANEPFVADAVPRRSTLGLHMHPSPLRQSVELDDDEDEESPIQTKPPSL</sequence>
<accession>A0A2C5XDS8</accession>
<dbReference type="OrthoDB" id="342281at2759"/>
<keyword evidence="3" id="KW-1185">Reference proteome</keyword>
<name>A0A2C5XDS8_9HYPO</name>
<dbReference type="EMBL" id="NJEU01001066">
    <property type="protein sequence ID" value="PHH68749.1"/>
    <property type="molecule type" value="Genomic_DNA"/>
</dbReference>
<feature type="compositionally biased region" description="Low complexity" evidence="1">
    <location>
        <begin position="10"/>
        <end position="20"/>
    </location>
</feature>
<organism evidence="2 3">
    <name type="scientific">Ophiocordyceps australis</name>
    <dbReference type="NCBI Taxonomy" id="1399860"/>
    <lineage>
        <taxon>Eukaryota</taxon>
        <taxon>Fungi</taxon>
        <taxon>Dikarya</taxon>
        <taxon>Ascomycota</taxon>
        <taxon>Pezizomycotina</taxon>
        <taxon>Sordariomycetes</taxon>
        <taxon>Hypocreomycetidae</taxon>
        <taxon>Hypocreales</taxon>
        <taxon>Ophiocordycipitaceae</taxon>
        <taxon>Ophiocordyceps</taxon>
    </lineage>
</organism>
<evidence type="ECO:0000313" key="2">
    <source>
        <dbReference type="EMBL" id="PHH68749.1"/>
    </source>
</evidence>
<dbReference type="AlphaFoldDB" id="A0A2C5XDS8"/>
<feature type="region of interest" description="Disordered" evidence="1">
    <location>
        <begin position="78"/>
        <end position="134"/>
    </location>
</feature>